<dbReference type="EMBL" id="CAIIXF020000009">
    <property type="protein sequence ID" value="CAH1793981.1"/>
    <property type="molecule type" value="Genomic_DNA"/>
</dbReference>
<sequence>MAEKKARPRLVNLTESEKKRRRVEQRRRSDAAIIHLGESFNKWCEIRDKLDLKNAELAKLLLKVYCESEKKIVKSRQTSDTSSSDQISVSSGSYEAQKSEKHTARFNNRNYISSALRKDTKYADMIFIIKDGAEVTAHKTILSLFSEALQENEVRKCFNPILSDATQCGLDGFLDLIYGLGVTLSHEN</sequence>
<keyword evidence="3" id="KW-1185">Reference proteome</keyword>
<protein>
    <submittedName>
        <fullName evidence="2">Uncharacterized protein</fullName>
    </submittedName>
</protein>
<dbReference type="InterPro" id="IPR000210">
    <property type="entry name" value="BTB/POZ_dom"/>
</dbReference>
<feature type="region of interest" description="Disordered" evidence="1">
    <location>
        <begin position="1"/>
        <end position="27"/>
    </location>
</feature>
<feature type="region of interest" description="Disordered" evidence="1">
    <location>
        <begin position="75"/>
        <end position="101"/>
    </location>
</feature>
<feature type="non-terminal residue" evidence="2">
    <location>
        <position position="1"/>
    </location>
</feature>
<proteinExistence type="predicted"/>
<name>A0A8J1UL57_OWEFU</name>
<accession>A0A8J1UL57</accession>
<organism evidence="2 3">
    <name type="scientific">Owenia fusiformis</name>
    <name type="common">Polychaete worm</name>
    <dbReference type="NCBI Taxonomy" id="6347"/>
    <lineage>
        <taxon>Eukaryota</taxon>
        <taxon>Metazoa</taxon>
        <taxon>Spiralia</taxon>
        <taxon>Lophotrochozoa</taxon>
        <taxon>Annelida</taxon>
        <taxon>Polychaeta</taxon>
        <taxon>Sedentaria</taxon>
        <taxon>Canalipalpata</taxon>
        <taxon>Sabellida</taxon>
        <taxon>Oweniida</taxon>
        <taxon>Oweniidae</taxon>
        <taxon>Owenia</taxon>
    </lineage>
</organism>
<dbReference type="InterPro" id="IPR011333">
    <property type="entry name" value="SKP1/BTB/POZ_sf"/>
</dbReference>
<feature type="compositionally biased region" description="Low complexity" evidence="1">
    <location>
        <begin position="75"/>
        <end position="93"/>
    </location>
</feature>
<reference evidence="2" key="1">
    <citation type="submission" date="2022-03" db="EMBL/GenBank/DDBJ databases">
        <authorList>
            <person name="Martin C."/>
        </authorList>
    </citation>
    <scope>NUCLEOTIDE SEQUENCE</scope>
</reference>
<evidence type="ECO:0000313" key="2">
    <source>
        <dbReference type="EMBL" id="CAH1793981.1"/>
    </source>
</evidence>
<gene>
    <name evidence="2" type="ORF">OFUS_LOCUS18756</name>
</gene>
<comment type="caution">
    <text evidence="2">The sequence shown here is derived from an EMBL/GenBank/DDBJ whole genome shotgun (WGS) entry which is preliminary data.</text>
</comment>
<evidence type="ECO:0000313" key="3">
    <source>
        <dbReference type="Proteomes" id="UP000749559"/>
    </source>
</evidence>
<dbReference type="Proteomes" id="UP000749559">
    <property type="component" value="Unassembled WGS sequence"/>
</dbReference>
<dbReference type="SUPFAM" id="SSF54695">
    <property type="entry name" value="POZ domain"/>
    <property type="match status" value="1"/>
</dbReference>
<dbReference type="PROSITE" id="PS50097">
    <property type="entry name" value="BTB"/>
    <property type="match status" value="1"/>
</dbReference>
<evidence type="ECO:0000256" key="1">
    <source>
        <dbReference type="SAM" id="MobiDB-lite"/>
    </source>
</evidence>
<dbReference type="Gene3D" id="3.30.710.10">
    <property type="entry name" value="Potassium Channel Kv1.1, Chain A"/>
    <property type="match status" value="1"/>
</dbReference>
<dbReference type="AlphaFoldDB" id="A0A8J1UL57"/>